<accession>A0A9W6B9X5</accession>
<keyword evidence="1" id="KW-0175">Coiled coil</keyword>
<evidence type="ECO:0000259" key="3">
    <source>
        <dbReference type="Pfam" id="PF03235"/>
    </source>
</evidence>
<feature type="coiled-coil region" evidence="1">
    <location>
        <begin position="665"/>
        <end position="692"/>
    </location>
</feature>
<protein>
    <recommendedName>
        <fullName evidence="3">GmrSD restriction endonucleases N-terminal domain-containing protein</fullName>
    </recommendedName>
</protein>
<dbReference type="PANTHER" id="PTHR35149:SF2">
    <property type="entry name" value="DUF262 DOMAIN-CONTAINING PROTEIN"/>
    <property type="match status" value="1"/>
</dbReference>
<evidence type="ECO:0000313" key="4">
    <source>
        <dbReference type="EMBL" id="GLC48242.1"/>
    </source>
</evidence>
<dbReference type="EMBL" id="BRXU01000001">
    <property type="protein sequence ID" value="GLC48242.1"/>
    <property type="molecule type" value="Genomic_DNA"/>
</dbReference>
<evidence type="ECO:0000256" key="1">
    <source>
        <dbReference type="SAM" id="Coils"/>
    </source>
</evidence>
<feature type="region of interest" description="Disordered" evidence="2">
    <location>
        <begin position="920"/>
        <end position="954"/>
    </location>
</feature>
<dbReference type="Pfam" id="PF03235">
    <property type="entry name" value="GmrSD_N"/>
    <property type="match status" value="1"/>
</dbReference>
<feature type="compositionally biased region" description="Low complexity" evidence="2">
    <location>
        <begin position="70"/>
        <end position="79"/>
    </location>
</feature>
<dbReference type="InterPro" id="IPR004919">
    <property type="entry name" value="GmrSD_N"/>
</dbReference>
<keyword evidence="5" id="KW-1185">Reference proteome</keyword>
<dbReference type="PANTHER" id="PTHR35149">
    <property type="entry name" value="SLL5132 PROTEIN"/>
    <property type="match status" value="1"/>
</dbReference>
<feature type="region of interest" description="Disordered" evidence="2">
    <location>
        <begin position="633"/>
        <end position="661"/>
    </location>
</feature>
<proteinExistence type="predicted"/>
<gene>
    <name evidence="4" type="primary">PLEST000792</name>
    <name evidence="4" type="ORF">PLESTB_000074500</name>
</gene>
<evidence type="ECO:0000256" key="2">
    <source>
        <dbReference type="SAM" id="MobiDB-lite"/>
    </source>
</evidence>
<feature type="compositionally biased region" description="Low complexity" evidence="2">
    <location>
        <begin position="50"/>
        <end position="63"/>
    </location>
</feature>
<comment type="caution">
    <text evidence="4">The sequence shown here is derived from an EMBL/GenBank/DDBJ whole genome shotgun (WGS) entry which is preliminary data.</text>
</comment>
<dbReference type="Proteomes" id="UP001165080">
    <property type="component" value="Unassembled WGS sequence"/>
</dbReference>
<organism evidence="4 5">
    <name type="scientific">Pleodorina starrii</name>
    <dbReference type="NCBI Taxonomy" id="330485"/>
    <lineage>
        <taxon>Eukaryota</taxon>
        <taxon>Viridiplantae</taxon>
        <taxon>Chlorophyta</taxon>
        <taxon>core chlorophytes</taxon>
        <taxon>Chlorophyceae</taxon>
        <taxon>CS clade</taxon>
        <taxon>Chlamydomonadales</taxon>
        <taxon>Volvocaceae</taxon>
        <taxon>Pleodorina</taxon>
    </lineage>
</organism>
<evidence type="ECO:0000313" key="5">
    <source>
        <dbReference type="Proteomes" id="UP001165080"/>
    </source>
</evidence>
<sequence>MLRSSIGLRSGVSQSRVRSCIGLRSSRPVRQPCLGVCAFKDWFAGLVQQSREPQQPQHSQQSSATAVHEPPAAAPQALQPAPKIAPKRDFLEARQVSLSQLFDSSDYKFDVPTYQRPYAWRTKQIYELLQDFVKAYESRQEYFLGAIVATRAAEGANVPYQLIDGQQRLTSLVLLLAFLHGWARQQGNEVLEGRFRRMLYLEADPLDPASNGRYRLRLRDADDQFFRDNVLDDFLPHKYRLTGLAAEAEAAVTTTTGGGGGAEVGAGVEAAEARPLENETWWRLYENASFLRGQLDKLVSEGLNLQDFAFHVLRNCFVVVMVARDEGASFRIFSTLNGRGMDLSMVDKLKADLLAGDLTPEERTHFAGAWAEMESVLGRSSFHRVFDHMRELAAVSDPRVGQTSVLEYFTRRVDDPAAVKQVLQVALDYARLLLQLRQASWATPELAALLAETPAVQHVDEPARSEAVQVVALEQTAARVLASEDVGRHEQHSLWQNQDGGVALPAAAAAVLRADVEAAANSLPETVAESAVEVEEEGGALVFRFDDPPAPAPITAAADADGDELLVQPAEPAPLASLEVGQIITRGPEGLDAAAEVHPVAEAAAGPQGSEAWPELDPAAAVAMELSMSAAAAVPQVDQQEQREDVGSAASPAHEDVQQLETSVLQAAASAAAALEELRTELREQAQQLLQGGQQQSDGLELQAEEDGAVLAVVVAEQEGQQPQQSQPQDPAAELQRQAALLAELDARSRHLNLFSDEAWLPPLLEFFYQTDDLQARAAFMKGAEALQLLLELQGDPAAKAARWGVVAGALLQRPFRPEAVLAALRLTEPERQAFRARLDSKDLYGTADQRTLRHLLVRCEPPSVSRSLAGLGGLLVERVVPQSAPEGSTWRKTRISSPCDPQSAWPDLWFSATPSAAAAAEPATASHSSPEQLLEPSPTDAAPTSPSSSSSSSSSYEVKYWYEVQRLNWHGKLGNLVLLPATAAGAASATSDYDSKAAVWRQAGVVARLPGFTGPLVDERGRYGRFRFCYDECRQRHADMLEFLVAEFEL</sequence>
<feature type="domain" description="GmrSD restriction endonucleases N-terminal" evidence="3">
    <location>
        <begin position="98"/>
        <end position="353"/>
    </location>
</feature>
<reference evidence="4 5" key="1">
    <citation type="journal article" date="2023" name="Commun. Biol.">
        <title>Reorganization of the ancestral sex-determining regions during the evolution of trioecy in Pleodorina starrii.</title>
        <authorList>
            <person name="Takahashi K."/>
            <person name="Suzuki S."/>
            <person name="Kawai-Toyooka H."/>
            <person name="Yamamoto K."/>
            <person name="Hamaji T."/>
            <person name="Ootsuki R."/>
            <person name="Yamaguchi H."/>
            <person name="Kawachi M."/>
            <person name="Higashiyama T."/>
            <person name="Nozaki H."/>
        </authorList>
    </citation>
    <scope>NUCLEOTIDE SEQUENCE [LARGE SCALE GENOMIC DNA]</scope>
    <source>
        <strain evidence="4 5">NIES-4479</strain>
    </source>
</reference>
<name>A0A9W6B9X5_9CHLO</name>
<dbReference type="AlphaFoldDB" id="A0A9W6B9X5"/>
<feature type="region of interest" description="Disordered" evidence="2">
    <location>
        <begin position="50"/>
        <end position="79"/>
    </location>
</feature>